<dbReference type="InterPro" id="IPR002528">
    <property type="entry name" value="MATE_fam"/>
</dbReference>
<keyword evidence="6 10" id="KW-0812">Transmembrane</keyword>
<evidence type="ECO:0000256" key="5">
    <source>
        <dbReference type="ARBA" id="ARBA00022475"/>
    </source>
</evidence>
<dbReference type="GO" id="GO:0015297">
    <property type="term" value="F:antiporter activity"/>
    <property type="evidence" value="ECO:0007669"/>
    <property type="project" value="InterPro"/>
</dbReference>
<feature type="transmembrane region" description="Helical" evidence="10">
    <location>
        <begin position="314"/>
        <end position="335"/>
    </location>
</feature>
<dbReference type="InterPro" id="IPR048279">
    <property type="entry name" value="MdtK-like"/>
</dbReference>
<keyword evidence="4" id="KW-0813">Transport</keyword>
<feature type="transmembrane region" description="Helical" evidence="10">
    <location>
        <begin position="167"/>
        <end position="185"/>
    </location>
</feature>
<dbReference type="GO" id="GO:0046677">
    <property type="term" value="P:response to antibiotic"/>
    <property type="evidence" value="ECO:0007669"/>
    <property type="project" value="UniProtKB-KW"/>
</dbReference>
<evidence type="ECO:0000256" key="1">
    <source>
        <dbReference type="ARBA" id="ARBA00004651"/>
    </source>
</evidence>
<dbReference type="eggNOG" id="COG0534">
    <property type="taxonomic scope" value="Bacteria"/>
</dbReference>
<reference evidence="11 12" key="1">
    <citation type="submission" date="2011-08" db="EMBL/GenBank/DDBJ databases">
        <authorList>
            <person name="Weinstock G."/>
            <person name="Sodergren E."/>
            <person name="Clifton S."/>
            <person name="Fulton L."/>
            <person name="Fulton B."/>
            <person name="Courtney L."/>
            <person name="Fronick C."/>
            <person name="Harrison M."/>
            <person name="Strong C."/>
            <person name="Farmer C."/>
            <person name="Delahaunty K."/>
            <person name="Markovic C."/>
            <person name="Hall O."/>
            <person name="Minx P."/>
            <person name="Tomlinson C."/>
            <person name="Mitreva M."/>
            <person name="Hou S."/>
            <person name="Chen J."/>
            <person name="Wollam A."/>
            <person name="Pepin K.H."/>
            <person name="Johnson M."/>
            <person name="Bhonagiri V."/>
            <person name="Zhang X."/>
            <person name="Suruliraj S."/>
            <person name="Warren W."/>
            <person name="Chinwalla A."/>
            <person name="Mardis E.R."/>
            <person name="Wilson R.K."/>
        </authorList>
    </citation>
    <scope>NUCLEOTIDE SEQUENCE [LARGE SCALE GENOMIC DNA]</scope>
    <source>
        <strain evidence="11 12">DSM 18206</strain>
    </source>
</reference>
<evidence type="ECO:0000313" key="12">
    <source>
        <dbReference type="Proteomes" id="UP000004407"/>
    </source>
</evidence>
<dbReference type="InterPro" id="IPR045070">
    <property type="entry name" value="MATE_MepA-like"/>
</dbReference>
<evidence type="ECO:0000256" key="6">
    <source>
        <dbReference type="ARBA" id="ARBA00022692"/>
    </source>
</evidence>
<comment type="similarity">
    <text evidence="2">Belongs to the multi antimicrobial extrusion (MATE) (TC 2.A.66.1) family. MepA subfamily.</text>
</comment>
<comment type="subcellular location">
    <subcellularLocation>
        <location evidence="1">Cell membrane</location>
        <topology evidence="1">Multi-pass membrane protein</topology>
    </subcellularLocation>
</comment>
<dbReference type="PATRIC" id="fig|1002367.3.peg.483"/>
<dbReference type="AlphaFoldDB" id="G6AVH2"/>
<dbReference type="PIRSF" id="PIRSF006603">
    <property type="entry name" value="DinF"/>
    <property type="match status" value="1"/>
</dbReference>
<gene>
    <name evidence="11" type="ORF">HMPREF0673_00607</name>
</gene>
<dbReference type="EMBL" id="AFZZ01000056">
    <property type="protein sequence ID" value="EHJ41599.1"/>
    <property type="molecule type" value="Genomic_DNA"/>
</dbReference>
<feature type="transmembrane region" description="Helical" evidence="10">
    <location>
        <begin position="47"/>
        <end position="68"/>
    </location>
</feature>
<dbReference type="InterPro" id="IPR051327">
    <property type="entry name" value="MATE_MepA_subfamily"/>
</dbReference>
<feature type="transmembrane region" description="Helical" evidence="10">
    <location>
        <begin position="123"/>
        <end position="147"/>
    </location>
</feature>
<accession>G6AVH2</accession>
<dbReference type="NCBIfam" id="TIGR00797">
    <property type="entry name" value="matE"/>
    <property type="match status" value="1"/>
</dbReference>
<feature type="transmembrane region" description="Helical" evidence="10">
    <location>
        <begin position="80"/>
        <end position="102"/>
    </location>
</feature>
<comment type="caution">
    <text evidence="11">The sequence shown here is derived from an EMBL/GenBank/DDBJ whole genome shotgun (WGS) entry which is preliminary data.</text>
</comment>
<organism evidence="11 12">
    <name type="scientific">Leyella stercorea DSM 18206</name>
    <dbReference type="NCBI Taxonomy" id="1002367"/>
    <lineage>
        <taxon>Bacteria</taxon>
        <taxon>Pseudomonadati</taxon>
        <taxon>Bacteroidota</taxon>
        <taxon>Bacteroidia</taxon>
        <taxon>Bacteroidales</taxon>
        <taxon>Prevotellaceae</taxon>
        <taxon>Leyella</taxon>
    </lineage>
</organism>
<dbReference type="CDD" id="cd13143">
    <property type="entry name" value="MATE_MepA_like"/>
    <property type="match status" value="1"/>
</dbReference>
<evidence type="ECO:0000256" key="7">
    <source>
        <dbReference type="ARBA" id="ARBA00022989"/>
    </source>
</evidence>
<evidence type="ECO:0000256" key="8">
    <source>
        <dbReference type="ARBA" id="ARBA00023136"/>
    </source>
</evidence>
<feature type="transmembrane region" description="Helical" evidence="10">
    <location>
        <begin position="197"/>
        <end position="218"/>
    </location>
</feature>
<dbReference type="PANTHER" id="PTHR43823:SF3">
    <property type="entry name" value="MULTIDRUG EXPORT PROTEIN MEPA"/>
    <property type="match status" value="1"/>
</dbReference>
<dbReference type="GO" id="GO:0042910">
    <property type="term" value="F:xenobiotic transmembrane transporter activity"/>
    <property type="evidence" value="ECO:0007669"/>
    <property type="project" value="InterPro"/>
</dbReference>
<evidence type="ECO:0000256" key="2">
    <source>
        <dbReference type="ARBA" id="ARBA00008417"/>
    </source>
</evidence>
<sequence>MQTLICIFNNVKVLESKEKEIGTTSLWGRKSGEGLYRFLTQAPVYRVILTMAVPTIISMLVTCLYNIVDTYFVGQIDTQSTAAVGVVFSLMCLIQALGAFFGQGSGSYMSRELGARRRDNASVMAATGLVYALLVGIVVCVGGLLLLRPLSLWLGSTPTILPYTEQYMAIILLGAPFQIAAFALNSQLRMQGNARHAMWGIIVGALLNVVLDPVLIFVCSLGLRGAALATVVGQIVSFLILYIMCSRSSASAVRLQLHRFSLRLHLVKEIVYGGSPSLSRQGLASIAVVLLNLAAADYGDAAIAAMSIVSRVTMFVMCVIVGLGQGFQPFCGYCYGAQLYKRMHQGFWFTVVTGTVFLVIVSGVVFYFAEATVRLFRDDPIVIAVGVTTLRWQLAAYPLNAFIMTGNMMLQTTRRPFRANVLASARKGLLFIPFILILPHLFGLMGIAMCQAVCDVVTFLIAIPIVRSAFKSKK</sequence>
<name>G6AVH2_9BACT</name>
<keyword evidence="5" id="KW-1003">Cell membrane</keyword>
<keyword evidence="9" id="KW-0046">Antibiotic resistance</keyword>
<feature type="transmembrane region" description="Helical" evidence="10">
    <location>
        <begin position="347"/>
        <end position="369"/>
    </location>
</feature>
<evidence type="ECO:0000256" key="3">
    <source>
        <dbReference type="ARBA" id="ARBA00022106"/>
    </source>
</evidence>
<evidence type="ECO:0000256" key="4">
    <source>
        <dbReference type="ARBA" id="ARBA00022448"/>
    </source>
</evidence>
<dbReference type="Proteomes" id="UP000004407">
    <property type="component" value="Unassembled WGS sequence"/>
</dbReference>
<feature type="transmembrane region" description="Helical" evidence="10">
    <location>
        <begin position="444"/>
        <end position="466"/>
    </location>
</feature>
<keyword evidence="8 10" id="KW-0472">Membrane</keyword>
<evidence type="ECO:0000313" key="11">
    <source>
        <dbReference type="EMBL" id="EHJ41599.1"/>
    </source>
</evidence>
<proteinExistence type="inferred from homology"/>
<feature type="transmembrane region" description="Helical" evidence="10">
    <location>
        <begin position="417"/>
        <end position="438"/>
    </location>
</feature>
<evidence type="ECO:0000256" key="9">
    <source>
        <dbReference type="ARBA" id="ARBA00023251"/>
    </source>
</evidence>
<dbReference type="GO" id="GO:0005886">
    <property type="term" value="C:plasma membrane"/>
    <property type="evidence" value="ECO:0007669"/>
    <property type="project" value="UniProtKB-SubCell"/>
</dbReference>
<feature type="transmembrane region" description="Helical" evidence="10">
    <location>
        <begin position="224"/>
        <end position="245"/>
    </location>
</feature>
<dbReference type="PANTHER" id="PTHR43823">
    <property type="entry name" value="SPORULATION PROTEIN YKVU"/>
    <property type="match status" value="1"/>
</dbReference>
<keyword evidence="7 10" id="KW-1133">Transmembrane helix</keyword>
<protein>
    <recommendedName>
        <fullName evidence="3">Multidrug export protein MepA</fullName>
    </recommendedName>
</protein>
<dbReference type="Pfam" id="PF01554">
    <property type="entry name" value="MatE"/>
    <property type="match status" value="2"/>
</dbReference>
<evidence type="ECO:0000256" key="10">
    <source>
        <dbReference type="SAM" id="Phobius"/>
    </source>
</evidence>
<dbReference type="HOGENOM" id="CLU_012893_0_1_10"/>